<protein>
    <recommendedName>
        <fullName evidence="4">DUF481 domain-containing protein</fullName>
    </recommendedName>
</protein>
<proteinExistence type="predicted"/>
<reference evidence="2 3" key="1">
    <citation type="submission" date="2020-08" db="EMBL/GenBank/DDBJ databases">
        <title>Functional genomics of gut bacteria from endangered species of beetles.</title>
        <authorList>
            <person name="Carlos-Shanley C."/>
        </authorList>
    </citation>
    <scope>NUCLEOTIDE SEQUENCE [LARGE SCALE GENOMIC DNA]</scope>
    <source>
        <strain evidence="2 3">S00179</strain>
    </source>
</reference>
<feature type="signal peptide" evidence="1">
    <location>
        <begin position="1"/>
        <end position="27"/>
    </location>
</feature>
<comment type="caution">
    <text evidence="2">The sequence shown here is derived from an EMBL/GenBank/DDBJ whole genome shotgun (WGS) entry which is preliminary data.</text>
</comment>
<dbReference type="AlphaFoldDB" id="A0A7W7P0R6"/>
<evidence type="ECO:0000313" key="2">
    <source>
        <dbReference type="EMBL" id="MBB4862552.1"/>
    </source>
</evidence>
<name>A0A7W7P0R6_PSENT</name>
<evidence type="ECO:0000313" key="3">
    <source>
        <dbReference type="Proteomes" id="UP000566995"/>
    </source>
</evidence>
<organism evidence="2 3">
    <name type="scientific">Pseudomonas nitroreducens</name>
    <dbReference type="NCBI Taxonomy" id="46680"/>
    <lineage>
        <taxon>Bacteria</taxon>
        <taxon>Pseudomonadati</taxon>
        <taxon>Pseudomonadota</taxon>
        <taxon>Gammaproteobacteria</taxon>
        <taxon>Pseudomonadales</taxon>
        <taxon>Pseudomonadaceae</taxon>
        <taxon>Pseudomonas</taxon>
    </lineage>
</organism>
<dbReference type="EMBL" id="JACHLI010000004">
    <property type="protein sequence ID" value="MBB4862552.1"/>
    <property type="molecule type" value="Genomic_DNA"/>
</dbReference>
<gene>
    <name evidence="2" type="ORF">HNP46_001396</name>
</gene>
<evidence type="ECO:0008006" key="4">
    <source>
        <dbReference type="Google" id="ProtNLM"/>
    </source>
</evidence>
<sequence length="402" mass="44645">MIGPSKRPFVLGCSALLMLLVHDTAYADVRAVVGAQLSFYRKSPQYPQQSDKRLQGAYNAKLSAGGKTAQDLFYDLELYGRHKPQAAHANTGDIRQATLSHNGERVEVTAGVLAETWGTLEAYNPVDVINQRDQEEDFRGKVKLGQPGAKATVRLDDDTQLTLYGTTYARERRYAEGGERNQLLPVEVRHSKFENGRMAPELAARLQHRATENLDVAASYFVGHSREPLLTPVIGARGLEGLDAYYEKMQQAAFEAQYVIGDSVLKAEAAHRAAESDQSWGGGVGMETTFSKLLGSVGDLTTYLELYGDNRSDKAPLTPLDHDLYAGLRYALNDPRGTVIELQFTHDLRWKSELIQLNASQRIFDDFVMTSTLLLPQRTQDDPALTGLARDAQLTFGLSWYR</sequence>
<feature type="chain" id="PRO_5030508464" description="DUF481 domain-containing protein" evidence="1">
    <location>
        <begin position="28"/>
        <end position="402"/>
    </location>
</feature>
<keyword evidence="1" id="KW-0732">Signal</keyword>
<dbReference type="Proteomes" id="UP000566995">
    <property type="component" value="Unassembled WGS sequence"/>
</dbReference>
<accession>A0A7W7P0R6</accession>
<evidence type="ECO:0000256" key="1">
    <source>
        <dbReference type="SAM" id="SignalP"/>
    </source>
</evidence>
<dbReference type="RefSeq" id="WP_184587118.1">
    <property type="nucleotide sequence ID" value="NZ_JACHLI010000004.1"/>
</dbReference>